<dbReference type="SMART" id="SM01034">
    <property type="entry name" value="BLUF"/>
    <property type="match status" value="1"/>
</dbReference>
<dbReference type="InterPro" id="IPR007024">
    <property type="entry name" value="BLUF_domain"/>
</dbReference>
<evidence type="ECO:0000313" key="3">
    <source>
        <dbReference type="Proteomes" id="UP000318538"/>
    </source>
</evidence>
<dbReference type="SUPFAM" id="SSF54975">
    <property type="entry name" value="Acylphosphatase/BLUF domain-like"/>
    <property type="match status" value="1"/>
</dbReference>
<dbReference type="KEGG" id="rlc:K227x_38550"/>
<name>A0A517NE97_9BACT</name>
<evidence type="ECO:0000313" key="2">
    <source>
        <dbReference type="EMBL" id="QDT05455.1"/>
    </source>
</evidence>
<dbReference type="RefSeq" id="WP_145171581.1">
    <property type="nucleotide sequence ID" value="NZ_CP036525.1"/>
</dbReference>
<gene>
    <name evidence="2" type="primary">ycgF</name>
    <name evidence="2" type="ORF">K227x_38550</name>
</gene>
<keyword evidence="3" id="KW-1185">Reference proteome</keyword>
<sequence>MKSIDTEHGELKQLVYASTALVSFSDTEIGELVQRSRHKNETHQISGVLLYRDDAFFHVLEGPASSVSSLYERIASDTRHSGRILLANRVIERRNFGAWSLGFICDPERIARLPGFVDFFGNRDAKEHDLNAGPPKFTDLERDSLRIRLVLEGFHRGRWMLHANETTGDFAEPRSWQASRIEAVPSRSI</sequence>
<dbReference type="Proteomes" id="UP000318538">
    <property type="component" value="Chromosome"/>
</dbReference>
<dbReference type="OrthoDB" id="196105at2"/>
<protein>
    <submittedName>
        <fullName evidence="2">Blue light-and temperature-regulated antirepressor YcgF</fullName>
    </submittedName>
</protein>
<evidence type="ECO:0000259" key="1">
    <source>
        <dbReference type="PROSITE" id="PS50925"/>
    </source>
</evidence>
<accession>A0A517NE97</accession>
<dbReference type="PROSITE" id="PS50925">
    <property type="entry name" value="BLUF"/>
    <property type="match status" value="1"/>
</dbReference>
<reference evidence="2 3" key="1">
    <citation type="submission" date="2019-02" db="EMBL/GenBank/DDBJ databases">
        <title>Deep-cultivation of Planctomycetes and their phenomic and genomic characterization uncovers novel biology.</title>
        <authorList>
            <person name="Wiegand S."/>
            <person name="Jogler M."/>
            <person name="Boedeker C."/>
            <person name="Pinto D."/>
            <person name="Vollmers J."/>
            <person name="Rivas-Marin E."/>
            <person name="Kohn T."/>
            <person name="Peeters S.H."/>
            <person name="Heuer A."/>
            <person name="Rast P."/>
            <person name="Oberbeckmann S."/>
            <person name="Bunk B."/>
            <person name="Jeske O."/>
            <person name="Meyerdierks A."/>
            <person name="Storesund J.E."/>
            <person name="Kallscheuer N."/>
            <person name="Luecker S."/>
            <person name="Lage O.M."/>
            <person name="Pohl T."/>
            <person name="Merkel B.J."/>
            <person name="Hornburger P."/>
            <person name="Mueller R.-W."/>
            <person name="Bruemmer F."/>
            <person name="Labrenz M."/>
            <person name="Spormann A.M."/>
            <person name="Op den Camp H."/>
            <person name="Overmann J."/>
            <person name="Amann R."/>
            <person name="Jetten M.S.M."/>
            <person name="Mascher T."/>
            <person name="Medema M.H."/>
            <person name="Devos D.P."/>
            <person name="Kaster A.-K."/>
            <person name="Ovreas L."/>
            <person name="Rohde M."/>
            <person name="Galperin M.Y."/>
            <person name="Jogler C."/>
        </authorList>
    </citation>
    <scope>NUCLEOTIDE SEQUENCE [LARGE SCALE GENOMIC DNA]</scope>
    <source>
        <strain evidence="2 3">K22_7</strain>
    </source>
</reference>
<organism evidence="2 3">
    <name type="scientific">Rubripirellula lacrimiformis</name>
    <dbReference type="NCBI Taxonomy" id="1930273"/>
    <lineage>
        <taxon>Bacteria</taxon>
        <taxon>Pseudomonadati</taxon>
        <taxon>Planctomycetota</taxon>
        <taxon>Planctomycetia</taxon>
        <taxon>Pirellulales</taxon>
        <taxon>Pirellulaceae</taxon>
        <taxon>Rubripirellula</taxon>
    </lineage>
</organism>
<dbReference type="InterPro" id="IPR036046">
    <property type="entry name" value="Acylphosphatase-like_dom_sf"/>
</dbReference>
<proteinExistence type="predicted"/>
<dbReference type="Gene3D" id="3.30.70.100">
    <property type="match status" value="1"/>
</dbReference>
<feature type="domain" description="BLUF" evidence="1">
    <location>
        <begin position="11"/>
        <end position="102"/>
    </location>
</feature>
<dbReference type="Pfam" id="PF04940">
    <property type="entry name" value="BLUF"/>
    <property type="match status" value="1"/>
</dbReference>
<dbReference type="AlphaFoldDB" id="A0A517NE97"/>
<dbReference type="EMBL" id="CP036525">
    <property type="protein sequence ID" value="QDT05455.1"/>
    <property type="molecule type" value="Genomic_DNA"/>
</dbReference>
<dbReference type="GO" id="GO:0009882">
    <property type="term" value="F:blue light photoreceptor activity"/>
    <property type="evidence" value="ECO:0007669"/>
    <property type="project" value="InterPro"/>
</dbReference>
<dbReference type="GO" id="GO:0071949">
    <property type="term" value="F:FAD binding"/>
    <property type="evidence" value="ECO:0007669"/>
    <property type="project" value="InterPro"/>
</dbReference>